<keyword evidence="3" id="KW-1185">Reference proteome</keyword>
<dbReference type="InterPro" id="IPR040902">
    <property type="entry name" value="AHJR-like"/>
</dbReference>
<organism evidence="2 3">
    <name type="scientific">Hymenobacter negativus</name>
    <dbReference type="NCBI Taxonomy" id="2795026"/>
    <lineage>
        <taxon>Bacteria</taxon>
        <taxon>Pseudomonadati</taxon>
        <taxon>Bacteroidota</taxon>
        <taxon>Cytophagia</taxon>
        <taxon>Cytophagales</taxon>
        <taxon>Hymenobacteraceae</taxon>
        <taxon>Hymenobacter</taxon>
    </lineage>
</organism>
<protein>
    <recommendedName>
        <fullName evidence="1">REase AHJR-like domain-containing protein</fullName>
    </recommendedName>
</protein>
<proteinExistence type="predicted"/>
<name>A0ABS3QEZ3_9BACT</name>
<dbReference type="Pfam" id="PF18743">
    <property type="entry name" value="AHJR-like"/>
    <property type="match status" value="1"/>
</dbReference>
<dbReference type="Proteomes" id="UP000664369">
    <property type="component" value="Unassembled WGS sequence"/>
</dbReference>
<accession>A0ABS3QEZ3</accession>
<gene>
    <name evidence="2" type="ORF">J4E00_11820</name>
</gene>
<evidence type="ECO:0000313" key="2">
    <source>
        <dbReference type="EMBL" id="MBO2009742.1"/>
    </source>
</evidence>
<feature type="domain" description="REase AHJR-like" evidence="1">
    <location>
        <begin position="4"/>
        <end position="108"/>
    </location>
</feature>
<dbReference type="RefSeq" id="WP_208175357.1">
    <property type="nucleotide sequence ID" value="NZ_JAGETZ010000004.1"/>
</dbReference>
<evidence type="ECO:0000313" key="3">
    <source>
        <dbReference type="Proteomes" id="UP000664369"/>
    </source>
</evidence>
<reference evidence="2 3" key="1">
    <citation type="submission" date="2021-03" db="EMBL/GenBank/DDBJ databases">
        <authorList>
            <person name="Kim M.K."/>
        </authorList>
    </citation>
    <scope>NUCLEOTIDE SEQUENCE [LARGE SCALE GENOMIC DNA]</scope>
    <source>
        <strain evidence="2 3">BT442</strain>
    </source>
</reference>
<comment type="caution">
    <text evidence="2">The sequence shown here is derived from an EMBL/GenBank/DDBJ whole genome shotgun (WGS) entry which is preliminary data.</text>
</comment>
<dbReference type="EMBL" id="JAGETZ010000004">
    <property type="protein sequence ID" value="MBO2009742.1"/>
    <property type="molecule type" value="Genomic_DNA"/>
</dbReference>
<evidence type="ECO:0000259" key="1">
    <source>
        <dbReference type="Pfam" id="PF18743"/>
    </source>
</evidence>
<sequence length="225" mass="25223">MNTDPKTKETTKVLELARSYEAQGFVVKTAPAAEDIPFDLGPYRPDLLAEKEGQHFIIEVKKAGVPLSVDRLQALAETIRQHAGWRLLLVPTDEEGPVLPTGNTNELVSWQAVAERAKRADHLLQLGESDAAFLMLWSAFEAMLRRHAEQVGLPIERLSTAALLDYLYSQGELAYEQFEQARAALQVRNRLVHGFEAAEATQEARPLHTLVEHLLQEWTYTQNAA</sequence>